<dbReference type="Proteomes" id="UP000269374">
    <property type="component" value="Chromosome"/>
</dbReference>
<protein>
    <submittedName>
        <fullName evidence="2">Dihydrofolate reductase</fullName>
    </submittedName>
</protein>
<dbReference type="KEGG" id="lact:D7I46_07780"/>
<proteinExistence type="predicted"/>
<dbReference type="PANTHER" id="PTHR38011:SF11">
    <property type="entry name" value="2,5-DIAMINO-6-RIBOSYLAMINO-4(3H)-PYRIMIDINONE 5'-PHOSPHATE REDUCTASE"/>
    <property type="match status" value="1"/>
</dbReference>
<keyword evidence="3" id="KW-1185">Reference proteome</keyword>
<dbReference type="AlphaFoldDB" id="A0A387BAU6"/>
<dbReference type="EMBL" id="CP032627">
    <property type="protein sequence ID" value="AYG00995.1"/>
    <property type="molecule type" value="Genomic_DNA"/>
</dbReference>
<evidence type="ECO:0000259" key="1">
    <source>
        <dbReference type="Pfam" id="PF01872"/>
    </source>
</evidence>
<dbReference type="Pfam" id="PF01872">
    <property type="entry name" value="RibD_C"/>
    <property type="match status" value="1"/>
</dbReference>
<dbReference type="InterPro" id="IPR024072">
    <property type="entry name" value="DHFR-like_dom_sf"/>
</dbReference>
<name>A0A387BAU6_9LACT</name>
<dbReference type="PANTHER" id="PTHR38011">
    <property type="entry name" value="DIHYDROFOLATE REDUCTASE FAMILY PROTEIN (AFU_ORTHOLOGUE AFUA_8G06820)"/>
    <property type="match status" value="1"/>
</dbReference>
<dbReference type="OrthoDB" id="195113at2"/>
<evidence type="ECO:0000313" key="3">
    <source>
        <dbReference type="Proteomes" id="UP000269374"/>
    </source>
</evidence>
<dbReference type="GO" id="GO:0008703">
    <property type="term" value="F:5-amino-6-(5-phosphoribosylamino)uracil reductase activity"/>
    <property type="evidence" value="ECO:0007669"/>
    <property type="project" value="InterPro"/>
</dbReference>
<feature type="domain" description="Bacterial bifunctional deaminase-reductase C-terminal" evidence="1">
    <location>
        <begin position="52"/>
        <end position="159"/>
    </location>
</feature>
<dbReference type="RefSeq" id="WP_120772378.1">
    <property type="nucleotide sequence ID" value="NZ_CP032627.1"/>
</dbReference>
<dbReference type="SUPFAM" id="SSF53597">
    <property type="entry name" value="Dihydrofolate reductase-like"/>
    <property type="match status" value="1"/>
</dbReference>
<dbReference type="Gene3D" id="3.40.430.10">
    <property type="entry name" value="Dihydrofolate Reductase, subunit A"/>
    <property type="match status" value="1"/>
</dbReference>
<sequence length="171" mass="19373">MTVKLFIATTLDGYIATLDDSLQWLFDVEGEGDNGYGAFYETIDTVVMGKKTYDWLLREQPNEWAYTGKTCYVMTRQQLPNTDSIKFTDEKILSELTESADNIWVIGGGEIIKLFLEHHLIDELQVTIAPVLLGAGIPLFPTGNYAEQLQLVSSKTYGQFIELHYLVKNNH</sequence>
<dbReference type="GO" id="GO:0009231">
    <property type="term" value="P:riboflavin biosynthetic process"/>
    <property type="evidence" value="ECO:0007669"/>
    <property type="project" value="InterPro"/>
</dbReference>
<dbReference type="InterPro" id="IPR050765">
    <property type="entry name" value="Riboflavin_Biosynth_HTPR"/>
</dbReference>
<evidence type="ECO:0000313" key="2">
    <source>
        <dbReference type="EMBL" id="AYG00995.1"/>
    </source>
</evidence>
<reference evidence="2 3" key="1">
    <citation type="submission" date="2018-09" db="EMBL/GenBank/DDBJ databases">
        <title>Genome sequencing of strain 1JSPR-7.</title>
        <authorList>
            <person name="Heo J."/>
            <person name="Kim S.-J."/>
            <person name="Kwon S.-W."/>
        </authorList>
    </citation>
    <scope>NUCLEOTIDE SEQUENCE [LARGE SCALE GENOMIC DNA]</scope>
    <source>
        <strain evidence="2 3">1JSPR-7</strain>
    </source>
</reference>
<accession>A0A387BAU6</accession>
<dbReference type="InterPro" id="IPR002734">
    <property type="entry name" value="RibDG_C"/>
</dbReference>
<gene>
    <name evidence="2" type="ORF">D7I46_07780</name>
</gene>
<organism evidence="2 3">
    <name type="scientific">Lactococcus allomyrinae</name>
    <dbReference type="NCBI Taxonomy" id="2419773"/>
    <lineage>
        <taxon>Bacteria</taxon>
        <taxon>Bacillati</taxon>
        <taxon>Bacillota</taxon>
        <taxon>Bacilli</taxon>
        <taxon>Lactobacillales</taxon>
        <taxon>Streptococcaceae</taxon>
        <taxon>Lactococcus</taxon>
    </lineage>
</organism>